<accession>A0A4R3MHI0</accession>
<protein>
    <submittedName>
        <fullName evidence="6">TraR/DksA family transcriptional regulator</fullName>
    </submittedName>
</protein>
<dbReference type="PROSITE" id="PS01102">
    <property type="entry name" value="ZF_DKSA_1"/>
    <property type="match status" value="1"/>
</dbReference>
<dbReference type="Proteomes" id="UP000295678">
    <property type="component" value="Unassembled WGS sequence"/>
</dbReference>
<evidence type="ECO:0000256" key="3">
    <source>
        <dbReference type="ARBA" id="ARBA00022833"/>
    </source>
</evidence>
<evidence type="ECO:0000256" key="1">
    <source>
        <dbReference type="ARBA" id="ARBA00022723"/>
    </source>
</evidence>
<gene>
    <name evidence="6" type="ORF">EDC22_103170</name>
</gene>
<dbReference type="PANTHER" id="PTHR33823">
    <property type="entry name" value="RNA POLYMERASE-BINDING TRANSCRIPTION FACTOR DKSA-RELATED"/>
    <property type="match status" value="1"/>
</dbReference>
<dbReference type="AlphaFoldDB" id="A0A4R3MHI0"/>
<name>A0A4R3MHI0_9HYPH</name>
<dbReference type="SUPFAM" id="SSF57716">
    <property type="entry name" value="Glucocorticoid receptor-like (DNA-binding domain)"/>
    <property type="match status" value="1"/>
</dbReference>
<sequence>MEQTRSARYRSLVEAEIAELEALRRQSAEDRAPVALDQQSVGRLARMDAMQVQAMALAAERRRAARLDRLHRVLQRIEDGEFGWCDSCGEEIPDGRLEVDPSAQLCVACARAQER</sequence>
<dbReference type="InterPro" id="IPR020458">
    <property type="entry name" value="Znf_DskA_TraR_CS"/>
</dbReference>
<feature type="zinc finger region" description="dksA C4-type" evidence="4">
    <location>
        <begin position="85"/>
        <end position="109"/>
    </location>
</feature>
<dbReference type="RefSeq" id="WP_132805758.1">
    <property type="nucleotide sequence ID" value="NZ_SMAK01000003.1"/>
</dbReference>
<organism evidence="6 7">
    <name type="scientific">Tepidamorphus gemmatus</name>
    <dbReference type="NCBI Taxonomy" id="747076"/>
    <lineage>
        <taxon>Bacteria</taxon>
        <taxon>Pseudomonadati</taxon>
        <taxon>Pseudomonadota</taxon>
        <taxon>Alphaproteobacteria</taxon>
        <taxon>Hyphomicrobiales</taxon>
        <taxon>Tepidamorphaceae</taxon>
        <taxon>Tepidamorphus</taxon>
    </lineage>
</organism>
<dbReference type="InterPro" id="IPR000962">
    <property type="entry name" value="Znf_DskA_TraR"/>
</dbReference>
<dbReference type="Pfam" id="PF01258">
    <property type="entry name" value="zf-dskA_traR"/>
    <property type="match status" value="1"/>
</dbReference>
<keyword evidence="2" id="KW-0863">Zinc-finger</keyword>
<dbReference type="GO" id="GO:0008270">
    <property type="term" value="F:zinc ion binding"/>
    <property type="evidence" value="ECO:0007669"/>
    <property type="project" value="UniProtKB-KW"/>
</dbReference>
<evidence type="ECO:0000313" key="7">
    <source>
        <dbReference type="Proteomes" id="UP000295678"/>
    </source>
</evidence>
<keyword evidence="3" id="KW-0862">Zinc</keyword>
<evidence type="ECO:0000256" key="2">
    <source>
        <dbReference type="ARBA" id="ARBA00022771"/>
    </source>
</evidence>
<dbReference type="OrthoDB" id="1121111at2"/>
<dbReference type="PROSITE" id="PS51128">
    <property type="entry name" value="ZF_DKSA_2"/>
    <property type="match status" value="1"/>
</dbReference>
<reference evidence="6 7" key="1">
    <citation type="submission" date="2019-03" db="EMBL/GenBank/DDBJ databases">
        <title>Genomic Encyclopedia of Type Strains, Phase IV (KMG-IV): sequencing the most valuable type-strain genomes for metagenomic binning, comparative biology and taxonomic classification.</title>
        <authorList>
            <person name="Goeker M."/>
        </authorList>
    </citation>
    <scope>NUCLEOTIDE SEQUENCE [LARGE SCALE GENOMIC DNA]</scope>
    <source>
        <strain evidence="6 7">DSM 19345</strain>
    </source>
</reference>
<evidence type="ECO:0000256" key="4">
    <source>
        <dbReference type="PROSITE-ProRule" id="PRU00510"/>
    </source>
</evidence>
<keyword evidence="1" id="KW-0479">Metal-binding</keyword>
<comment type="caution">
    <text evidence="6">The sequence shown here is derived from an EMBL/GenBank/DDBJ whole genome shotgun (WGS) entry which is preliminary data.</text>
</comment>
<evidence type="ECO:0000259" key="5">
    <source>
        <dbReference type="Pfam" id="PF01258"/>
    </source>
</evidence>
<feature type="domain" description="Zinc finger DksA/TraR C4-type" evidence="5">
    <location>
        <begin position="80"/>
        <end position="115"/>
    </location>
</feature>
<evidence type="ECO:0000313" key="6">
    <source>
        <dbReference type="EMBL" id="TCT11857.1"/>
    </source>
</evidence>
<dbReference type="Gene3D" id="1.20.120.910">
    <property type="entry name" value="DksA, coiled-coil domain"/>
    <property type="match status" value="1"/>
</dbReference>
<keyword evidence="7" id="KW-1185">Reference proteome</keyword>
<proteinExistence type="predicted"/>
<dbReference type="EMBL" id="SMAK01000003">
    <property type="protein sequence ID" value="TCT11857.1"/>
    <property type="molecule type" value="Genomic_DNA"/>
</dbReference>
<dbReference type="PANTHER" id="PTHR33823:SF4">
    <property type="entry name" value="GENERAL STRESS PROTEIN 16O"/>
    <property type="match status" value="1"/>
</dbReference>